<gene>
    <name evidence="1" type="ORF">ILYODFUR_004164</name>
</gene>
<sequence length="69" mass="7825">MSFLRWVTEKLSVESLRDLELFGEQAQGLSHRKAHEDSQESLTSLPCRDTMGSYLPDSSSYELFTVLGN</sequence>
<comment type="caution">
    <text evidence="1">The sequence shown here is derived from an EMBL/GenBank/DDBJ whole genome shotgun (WGS) entry which is preliminary data.</text>
</comment>
<organism evidence="1 2">
    <name type="scientific">Ilyodon furcidens</name>
    <name type="common">goldbreast splitfin</name>
    <dbReference type="NCBI Taxonomy" id="33524"/>
    <lineage>
        <taxon>Eukaryota</taxon>
        <taxon>Metazoa</taxon>
        <taxon>Chordata</taxon>
        <taxon>Craniata</taxon>
        <taxon>Vertebrata</taxon>
        <taxon>Euteleostomi</taxon>
        <taxon>Actinopterygii</taxon>
        <taxon>Neopterygii</taxon>
        <taxon>Teleostei</taxon>
        <taxon>Neoteleostei</taxon>
        <taxon>Acanthomorphata</taxon>
        <taxon>Ovalentaria</taxon>
        <taxon>Atherinomorphae</taxon>
        <taxon>Cyprinodontiformes</taxon>
        <taxon>Goodeidae</taxon>
        <taxon>Ilyodon</taxon>
    </lineage>
</organism>
<dbReference type="EMBL" id="JAHRIQ010000225">
    <property type="protein sequence ID" value="MEQ2220315.1"/>
    <property type="molecule type" value="Genomic_DNA"/>
</dbReference>
<evidence type="ECO:0000313" key="2">
    <source>
        <dbReference type="Proteomes" id="UP001482620"/>
    </source>
</evidence>
<keyword evidence="2" id="KW-1185">Reference proteome</keyword>
<proteinExistence type="predicted"/>
<reference evidence="1 2" key="1">
    <citation type="submission" date="2021-06" db="EMBL/GenBank/DDBJ databases">
        <authorList>
            <person name="Palmer J.M."/>
        </authorList>
    </citation>
    <scope>NUCLEOTIDE SEQUENCE [LARGE SCALE GENOMIC DNA]</scope>
    <source>
        <strain evidence="2">if_2019</strain>
        <tissue evidence="1">Muscle</tissue>
    </source>
</reference>
<accession>A0ABV0SID6</accession>
<name>A0ABV0SID6_9TELE</name>
<protein>
    <submittedName>
        <fullName evidence="1">Uncharacterized protein</fullName>
    </submittedName>
</protein>
<dbReference type="Proteomes" id="UP001482620">
    <property type="component" value="Unassembled WGS sequence"/>
</dbReference>
<evidence type="ECO:0000313" key="1">
    <source>
        <dbReference type="EMBL" id="MEQ2220315.1"/>
    </source>
</evidence>